<dbReference type="Gene3D" id="3.30.70.1070">
    <property type="entry name" value="Sporulation related repeat"/>
    <property type="match status" value="1"/>
</dbReference>
<dbReference type="EMBL" id="SJDL01000019">
    <property type="protein sequence ID" value="TBW54752.1"/>
    <property type="molecule type" value="Genomic_DNA"/>
</dbReference>
<dbReference type="PROSITE" id="PS51724">
    <property type="entry name" value="SPOR"/>
    <property type="match status" value="1"/>
</dbReference>
<protein>
    <submittedName>
        <fullName evidence="4">Sporulation protein</fullName>
    </submittedName>
</protein>
<name>A0ABY1ZLX1_9GAMM</name>
<dbReference type="PANTHER" id="PTHR38687:SF1">
    <property type="entry name" value="CELL DIVISION PROTEIN DEDD"/>
    <property type="match status" value="1"/>
</dbReference>
<dbReference type="InterPro" id="IPR036680">
    <property type="entry name" value="SPOR-like_sf"/>
</dbReference>
<sequence length="228" mass="24176">MDGLKQRIVGALVLISLAVIFVPMLFDEPHTERTTQKIKLPEEPAFPSVDIQGQVGQQSASSGDQEASQDSAPAYTIEEPKAAAPTVATPSEGSAPTAEQETAPAPAPAPEPAPKPQPAPSGNTAKAAANAATPSEPEPTEDAEYKQTMKGAWLVQLGSFGNEKNALRLRDEVRDKGYAAYTENVKRGDITLTRVFSGPFVSEDEAKSAKSRLDKAFNLNSLVMSGDR</sequence>
<feature type="compositionally biased region" description="Basic and acidic residues" evidence="1">
    <location>
        <begin position="33"/>
        <end position="42"/>
    </location>
</feature>
<evidence type="ECO:0000256" key="2">
    <source>
        <dbReference type="SAM" id="Phobius"/>
    </source>
</evidence>
<evidence type="ECO:0000313" key="4">
    <source>
        <dbReference type="EMBL" id="TBW54752.1"/>
    </source>
</evidence>
<dbReference type="PANTHER" id="PTHR38687">
    <property type="entry name" value="CELL DIVISION PROTEIN DEDD-RELATED"/>
    <property type="match status" value="1"/>
</dbReference>
<feature type="compositionally biased region" description="Pro residues" evidence="1">
    <location>
        <begin position="105"/>
        <end position="119"/>
    </location>
</feature>
<evidence type="ECO:0000259" key="3">
    <source>
        <dbReference type="PROSITE" id="PS51724"/>
    </source>
</evidence>
<evidence type="ECO:0000313" key="5">
    <source>
        <dbReference type="Proteomes" id="UP000313645"/>
    </source>
</evidence>
<reference evidence="4 5" key="1">
    <citation type="submission" date="2019-02" db="EMBL/GenBank/DDBJ databases">
        <title>Marinobacter halodurans sp. nov., a marine bacterium isolated from sea tidal flat.</title>
        <authorList>
            <person name="Yoo Y."/>
            <person name="Lee D.W."/>
            <person name="Kim B.S."/>
            <person name="Kim J.-J."/>
        </authorList>
    </citation>
    <scope>NUCLEOTIDE SEQUENCE [LARGE SCALE GENOMIC DNA]</scope>
    <source>
        <strain evidence="4 5">YJ-S3-2</strain>
    </source>
</reference>
<feature type="domain" description="SPOR" evidence="3">
    <location>
        <begin position="147"/>
        <end position="226"/>
    </location>
</feature>
<gene>
    <name evidence="4" type="ORF">EZI54_12850</name>
</gene>
<proteinExistence type="predicted"/>
<keyword evidence="2" id="KW-1133">Transmembrane helix</keyword>
<comment type="caution">
    <text evidence="4">The sequence shown here is derived from an EMBL/GenBank/DDBJ whole genome shotgun (WGS) entry which is preliminary data.</text>
</comment>
<dbReference type="InterPro" id="IPR007730">
    <property type="entry name" value="SPOR-like_dom"/>
</dbReference>
<keyword evidence="2" id="KW-0472">Membrane</keyword>
<dbReference type="RefSeq" id="WP_131482290.1">
    <property type="nucleotide sequence ID" value="NZ_SJDL01000019.1"/>
</dbReference>
<feature type="region of interest" description="Disordered" evidence="1">
    <location>
        <begin position="33"/>
        <end position="146"/>
    </location>
</feature>
<feature type="compositionally biased region" description="Low complexity" evidence="1">
    <location>
        <begin position="52"/>
        <end position="65"/>
    </location>
</feature>
<organism evidence="4 5">
    <name type="scientific">Marinobacter halodurans</name>
    <dbReference type="NCBI Taxonomy" id="2528979"/>
    <lineage>
        <taxon>Bacteria</taxon>
        <taxon>Pseudomonadati</taxon>
        <taxon>Pseudomonadota</taxon>
        <taxon>Gammaproteobacteria</taxon>
        <taxon>Pseudomonadales</taxon>
        <taxon>Marinobacteraceae</taxon>
        <taxon>Marinobacter</taxon>
    </lineage>
</organism>
<dbReference type="Pfam" id="PF05036">
    <property type="entry name" value="SPOR"/>
    <property type="match status" value="1"/>
</dbReference>
<dbReference type="SUPFAM" id="SSF110997">
    <property type="entry name" value="Sporulation related repeat"/>
    <property type="match status" value="1"/>
</dbReference>
<keyword evidence="2" id="KW-0812">Transmembrane</keyword>
<dbReference type="Proteomes" id="UP000313645">
    <property type="component" value="Unassembled WGS sequence"/>
</dbReference>
<feature type="transmembrane region" description="Helical" evidence="2">
    <location>
        <begin position="7"/>
        <end position="26"/>
    </location>
</feature>
<keyword evidence="5" id="KW-1185">Reference proteome</keyword>
<accession>A0ABY1ZLX1</accession>
<feature type="compositionally biased region" description="Low complexity" evidence="1">
    <location>
        <begin position="120"/>
        <end position="135"/>
    </location>
</feature>
<feature type="compositionally biased region" description="Low complexity" evidence="1">
    <location>
        <begin position="95"/>
        <end position="104"/>
    </location>
</feature>
<dbReference type="InterPro" id="IPR052521">
    <property type="entry name" value="Cell_div_SPOR-domain"/>
</dbReference>
<evidence type="ECO:0000256" key="1">
    <source>
        <dbReference type="SAM" id="MobiDB-lite"/>
    </source>
</evidence>